<feature type="non-terminal residue" evidence="3">
    <location>
        <position position="1"/>
    </location>
</feature>
<evidence type="ECO:0000256" key="2">
    <source>
        <dbReference type="ARBA" id="ARBA00008520"/>
    </source>
</evidence>
<dbReference type="InterPro" id="IPR006059">
    <property type="entry name" value="SBP"/>
</dbReference>
<evidence type="ECO:0000256" key="1">
    <source>
        <dbReference type="ARBA" id="ARBA00004418"/>
    </source>
</evidence>
<evidence type="ECO:0000313" key="4">
    <source>
        <dbReference type="Proteomes" id="UP000019140"/>
    </source>
</evidence>
<dbReference type="SUPFAM" id="SSF53850">
    <property type="entry name" value="Periplasmic binding protein-like II"/>
    <property type="match status" value="1"/>
</dbReference>
<dbReference type="PANTHER" id="PTHR43649:SF12">
    <property type="entry name" value="DIACETYLCHITOBIOSE BINDING PROTEIN DASA"/>
    <property type="match status" value="1"/>
</dbReference>
<dbReference type="PANTHER" id="PTHR43649">
    <property type="entry name" value="ARABINOSE-BINDING PROTEIN-RELATED"/>
    <property type="match status" value="1"/>
</dbReference>
<comment type="subcellular location">
    <subcellularLocation>
        <location evidence="1">Periplasm</location>
    </subcellularLocation>
</comment>
<dbReference type="Proteomes" id="UP000019140">
    <property type="component" value="Unassembled WGS sequence"/>
</dbReference>
<dbReference type="Gene3D" id="3.40.190.10">
    <property type="entry name" value="Periplasmic binding protein-like II"/>
    <property type="match status" value="1"/>
</dbReference>
<reference evidence="3 4" key="1">
    <citation type="journal article" date="2014" name="Nature">
        <title>An environmental bacterial taxon with a large and distinct metabolic repertoire.</title>
        <authorList>
            <person name="Wilson M.C."/>
            <person name="Mori T."/>
            <person name="Ruckert C."/>
            <person name="Uria A.R."/>
            <person name="Helf M.J."/>
            <person name="Takada K."/>
            <person name="Gernert C."/>
            <person name="Steffens U.A."/>
            <person name="Heycke N."/>
            <person name="Schmitt S."/>
            <person name="Rinke C."/>
            <person name="Helfrich E.J."/>
            <person name="Brachmann A.O."/>
            <person name="Gurgui C."/>
            <person name="Wakimoto T."/>
            <person name="Kracht M."/>
            <person name="Crusemann M."/>
            <person name="Hentschel U."/>
            <person name="Abe I."/>
            <person name="Matsunaga S."/>
            <person name="Kalinowski J."/>
            <person name="Takeyama H."/>
            <person name="Piel J."/>
        </authorList>
    </citation>
    <scope>NUCLEOTIDE SEQUENCE [LARGE SCALE GENOMIC DNA]</scope>
    <source>
        <strain evidence="4">TSY2</strain>
    </source>
</reference>
<comment type="caution">
    <text evidence="3">The sequence shown here is derived from an EMBL/GenBank/DDBJ whole genome shotgun (WGS) entry which is preliminary data.</text>
</comment>
<proteinExistence type="inferred from homology"/>
<evidence type="ECO:0000313" key="3">
    <source>
        <dbReference type="EMBL" id="ETX09216.1"/>
    </source>
</evidence>
<keyword evidence="4" id="KW-1185">Reference proteome</keyword>
<dbReference type="GO" id="GO:0042597">
    <property type="term" value="C:periplasmic space"/>
    <property type="evidence" value="ECO:0007669"/>
    <property type="project" value="UniProtKB-SubCell"/>
</dbReference>
<comment type="similarity">
    <text evidence="2">Belongs to the bacterial solute-binding protein 1 family.</text>
</comment>
<gene>
    <name evidence="3" type="ORF">ETSY2_00830</name>
</gene>
<organism evidence="3 4">
    <name type="scientific">Candidatus Entotheonella gemina</name>
    <dbReference type="NCBI Taxonomy" id="1429439"/>
    <lineage>
        <taxon>Bacteria</taxon>
        <taxon>Pseudomonadati</taxon>
        <taxon>Nitrospinota/Tectimicrobiota group</taxon>
        <taxon>Candidatus Tectimicrobiota</taxon>
        <taxon>Candidatus Entotheonellia</taxon>
        <taxon>Candidatus Entotheonellales</taxon>
        <taxon>Candidatus Entotheonellaceae</taxon>
        <taxon>Candidatus Entotheonella</taxon>
    </lineage>
</organism>
<dbReference type="Pfam" id="PF01547">
    <property type="entry name" value="SBP_bac_1"/>
    <property type="match status" value="1"/>
</dbReference>
<dbReference type="HOGENOM" id="CLU_964712_0_0_7"/>
<protein>
    <recommendedName>
        <fullName evidence="5">Extracellular solute-binding protein</fullName>
    </recommendedName>
</protein>
<name>W4MH00_9BACT</name>
<sequence>SYEGVGYGAPNISKAYMVNYRKSHFQEADIQAPPKTWDEWIEAAKKLTKDSNNDGITDQWGLIIGLKGPLGYRMIANLLFGAGGRFLHDGKVKVDTPEMNRVFQFLVDLRNKHKVVPLEVNNIDYLNLVDRFKRGNIAMAMFGFELPSQLGFPEDMGQSLLPAPTLERLGTTSIDYEVIGVNPWSKNKAASMLYIDLKRSKQAQVNELVIEKNLSSWLPTYDDPTIVELVPAAAVLQQALQKADLQVYPEIGETSSILVKELSDALLEKKTVAQALADAQKQVDLVKK</sequence>
<dbReference type="EMBL" id="AZHX01000028">
    <property type="protein sequence ID" value="ETX09216.1"/>
    <property type="molecule type" value="Genomic_DNA"/>
</dbReference>
<accession>W4MH00</accession>
<dbReference type="AlphaFoldDB" id="W4MH00"/>
<dbReference type="InterPro" id="IPR050490">
    <property type="entry name" value="Bact_solute-bd_prot1"/>
</dbReference>
<evidence type="ECO:0008006" key="5">
    <source>
        <dbReference type="Google" id="ProtNLM"/>
    </source>
</evidence>